<feature type="chain" id="PRO_5003315746" description="Secreted protein" evidence="1">
    <location>
        <begin position="17"/>
        <end position="413"/>
    </location>
</feature>
<keyword evidence="1" id="KW-0732">Signal</keyword>
<dbReference type="KEGG" id="mlr:MELLADRAFT_91859"/>
<evidence type="ECO:0008006" key="4">
    <source>
        <dbReference type="Google" id="ProtNLM"/>
    </source>
</evidence>
<evidence type="ECO:0000313" key="2">
    <source>
        <dbReference type="EMBL" id="EGG01790.1"/>
    </source>
</evidence>
<accession>F4S0M1</accession>
<keyword evidence="3" id="KW-1185">Reference proteome</keyword>
<sequence>MVLLCLSSICPVVSQAGFIEEPHEGINFYQPFNVYPKSSTSLNPTTQNAKPQTPELAHNKEFDKLLSMKKKIPSHLHMGLEKLASKLKITSTSTGLEETFHPSVFLEGQELEQSVRHAVYILEMYDLTMRDRIWVLAVLQHLQGYLPKGHMKAMKTDMTEGPISYAALQCKFLTFDGDPKLGLNLIGASQAVWEHPWHMSKYIDLSLEEAFFRLTTLVKIKQELDSHPNTEPSRFTKETYDAFLQESTPIPVKNWKIILIKCSKNLAAISVQNWEREISYSVMHWYKRADSSTKKVVEDLKSQDDSFKWIFEREELLKELDYVFKREKISLGPFGKAITPLLSPQNLNINTFKSAAESIKVAKHENEFHETLSPELWAQKEDYIIGWLQKLCPYIDGAKSYLKEQVEWNASKI</sequence>
<dbReference type="AlphaFoldDB" id="F4S0M1"/>
<dbReference type="OrthoDB" id="10427720at2759"/>
<gene>
    <name evidence="2" type="ORF">MELLADRAFT_91859</name>
</gene>
<organism evidence="3">
    <name type="scientific">Melampsora larici-populina (strain 98AG31 / pathotype 3-4-7)</name>
    <name type="common">Poplar leaf rust fungus</name>
    <dbReference type="NCBI Taxonomy" id="747676"/>
    <lineage>
        <taxon>Eukaryota</taxon>
        <taxon>Fungi</taxon>
        <taxon>Dikarya</taxon>
        <taxon>Basidiomycota</taxon>
        <taxon>Pucciniomycotina</taxon>
        <taxon>Pucciniomycetes</taxon>
        <taxon>Pucciniales</taxon>
        <taxon>Melampsoraceae</taxon>
        <taxon>Melampsora</taxon>
    </lineage>
</organism>
<name>F4S0M1_MELLP</name>
<feature type="signal peptide" evidence="1">
    <location>
        <begin position="1"/>
        <end position="16"/>
    </location>
</feature>
<reference evidence="3" key="1">
    <citation type="journal article" date="2011" name="Proc. Natl. Acad. Sci. U.S.A.">
        <title>Obligate biotrophy features unraveled by the genomic analysis of rust fungi.</title>
        <authorList>
            <person name="Duplessis S."/>
            <person name="Cuomo C.A."/>
            <person name="Lin Y.-C."/>
            <person name="Aerts A."/>
            <person name="Tisserant E."/>
            <person name="Veneault-Fourrey C."/>
            <person name="Joly D.L."/>
            <person name="Hacquard S."/>
            <person name="Amselem J."/>
            <person name="Cantarel B.L."/>
            <person name="Chiu R."/>
            <person name="Coutinho P.M."/>
            <person name="Feau N."/>
            <person name="Field M."/>
            <person name="Frey P."/>
            <person name="Gelhaye E."/>
            <person name="Goldberg J."/>
            <person name="Grabherr M.G."/>
            <person name="Kodira C.D."/>
            <person name="Kohler A."/>
            <person name="Kuees U."/>
            <person name="Lindquist E.A."/>
            <person name="Lucas S.M."/>
            <person name="Mago R."/>
            <person name="Mauceli E."/>
            <person name="Morin E."/>
            <person name="Murat C."/>
            <person name="Pangilinan J.L."/>
            <person name="Park R."/>
            <person name="Pearson M."/>
            <person name="Quesneville H."/>
            <person name="Rouhier N."/>
            <person name="Sakthikumar S."/>
            <person name="Salamov A.A."/>
            <person name="Schmutz J."/>
            <person name="Selles B."/>
            <person name="Shapiro H."/>
            <person name="Tanguay P."/>
            <person name="Tuskan G.A."/>
            <person name="Henrissat B."/>
            <person name="Van de Peer Y."/>
            <person name="Rouze P."/>
            <person name="Ellis J.G."/>
            <person name="Dodds P.N."/>
            <person name="Schein J.E."/>
            <person name="Zhong S."/>
            <person name="Hamelin R.C."/>
            <person name="Grigoriev I.V."/>
            <person name="Szabo L.J."/>
            <person name="Martin F."/>
        </authorList>
    </citation>
    <scope>NUCLEOTIDE SEQUENCE [LARGE SCALE GENOMIC DNA]</scope>
    <source>
        <strain evidence="3">98AG31 / pathotype 3-4-7</strain>
    </source>
</reference>
<dbReference type="HOGENOM" id="CLU_046305_0_0_1"/>
<dbReference type="EMBL" id="GL883135">
    <property type="protein sequence ID" value="EGG01790.1"/>
    <property type="molecule type" value="Genomic_DNA"/>
</dbReference>
<dbReference type="RefSeq" id="XP_007414890.1">
    <property type="nucleotide sequence ID" value="XM_007414828.1"/>
</dbReference>
<proteinExistence type="predicted"/>
<dbReference type="VEuPathDB" id="FungiDB:MELLADRAFT_91859"/>
<dbReference type="Proteomes" id="UP000001072">
    <property type="component" value="Unassembled WGS sequence"/>
</dbReference>
<protein>
    <recommendedName>
        <fullName evidence="4">Secreted protein</fullName>
    </recommendedName>
</protein>
<evidence type="ECO:0000313" key="3">
    <source>
        <dbReference type="Proteomes" id="UP000001072"/>
    </source>
</evidence>
<evidence type="ECO:0000256" key="1">
    <source>
        <dbReference type="SAM" id="SignalP"/>
    </source>
</evidence>
<dbReference type="GeneID" id="18936039"/>
<dbReference type="InParanoid" id="F4S0M1"/>